<dbReference type="InterPro" id="IPR038765">
    <property type="entry name" value="Papain-like_cys_pep_sf"/>
</dbReference>
<dbReference type="GO" id="GO:0006508">
    <property type="term" value="P:proteolysis"/>
    <property type="evidence" value="ECO:0007669"/>
    <property type="project" value="UniProtKB-KW"/>
</dbReference>
<dbReference type="PRINTS" id="PR00704">
    <property type="entry name" value="CALPAIN"/>
</dbReference>
<dbReference type="InterPro" id="IPR036213">
    <property type="entry name" value="Calpain_III_sf"/>
</dbReference>
<feature type="active site" evidence="5 6">
    <location>
        <position position="255"/>
    </location>
</feature>
<accession>A0A974HJ48</accession>
<keyword evidence="3 6" id="KW-0378">Hydrolase</keyword>
<dbReference type="SMART" id="SM00720">
    <property type="entry name" value="calpain_III"/>
    <property type="match status" value="1"/>
</dbReference>
<dbReference type="InterPro" id="IPR000169">
    <property type="entry name" value="Pept_cys_AS"/>
</dbReference>
<dbReference type="CDD" id="cd00044">
    <property type="entry name" value="CysPc"/>
    <property type="match status" value="1"/>
</dbReference>
<dbReference type="AlphaFoldDB" id="A0A974HJ48"/>
<evidence type="ECO:0000256" key="2">
    <source>
        <dbReference type="ARBA" id="ARBA00022670"/>
    </source>
</evidence>
<evidence type="ECO:0000256" key="4">
    <source>
        <dbReference type="ARBA" id="ARBA00022807"/>
    </source>
</evidence>
<evidence type="ECO:0000256" key="1">
    <source>
        <dbReference type="ARBA" id="ARBA00007623"/>
    </source>
</evidence>
<dbReference type="SMART" id="SM00230">
    <property type="entry name" value="CysPc"/>
    <property type="match status" value="1"/>
</dbReference>
<dbReference type="InterPro" id="IPR001300">
    <property type="entry name" value="Peptidase_C2_calpain_cat"/>
</dbReference>
<dbReference type="FunFam" id="3.90.70.10:FF:000001">
    <property type="entry name" value="Calpain-1 catalytic subunit"/>
    <property type="match status" value="1"/>
</dbReference>
<protein>
    <recommendedName>
        <fullName evidence="7">Calpain catalytic domain-containing protein</fullName>
    </recommendedName>
</protein>
<dbReference type="Gene3D" id="3.90.70.10">
    <property type="entry name" value="Cysteine proteinases"/>
    <property type="match status" value="1"/>
</dbReference>
<dbReference type="SUPFAM" id="SSF49758">
    <property type="entry name" value="Calpain large subunit, middle domain (domain III)"/>
    <property type="match status" value="1"/>
</dbReference>
<evidence type="ECO:0000256" key="3">
    <source>
        <dbReference type="ARBA" id="ARBA00022801"/>
    </source>
</evidence>
<dbReference type="PANTHER" id="PTHR10183:SF435">
    <property type="entry name" value="LOW QUALITY PROTEIN: CALPAIN-8"/>
    <property type="match status" value="1"/>
</dbReference>
<dbReference type="InterPro" id="IPR022683">
    <property type="entry name" value="Calpain_III"/>
</dbReference>
<evidence type="ECO:0000313" key="9">
    <source>
        <dbReference type="Proteomes" id="UP000694892"/>
    </source>
</evidence>
<dbReference type="Pfam" id="PF00648">
    <property type="entry name" value="Peptidase_C2"/>
    <property type="match status" value="1"/>
</dbReference>
<evidence type="ECO:0000256" key="6">
    <source>
        <dbReference type="PROSITE-ProRule" id="PRU00239"/>
    </source>
</evidence>
<dbReference type="SUPFAM" id="SSF54001">
    <property type="entry name" value="Cysteine proteinases"/>
    <property type="match status" value="1"/>
</dbReference>
<gene>
    <name evidence="8" type="ORF">XELAEV_18026266mg</name>
</gene>
<feature type="domain" description="Calpain catalytic" evidence="7">
    <location>
        <begin position="30"/>
        <end position="337"/>
    </location>
</feature>
<dbReference type="InterPro" id="IPR022684">
    <property type="entry name" value="Calpain_cysteine_protease"/>
</dbReference>
<dbReference type="PROSITE" id="PS50203">
    <property type="entry name" value="CALPAIN_CAT"/>
    <property type="match status" value="1"/>
</dbReference>
<dbReference type="GO" id="GO:0005737">
    <property type="term" value="C:cytoplasm"/>
    <property type="evidence" value="ECO:0007669"/>
    <property type="project" value="TreeGrafter"/>
</dbReference>
<reference evidence="9" key="1">
    <citation type="journal article" date="2016" name="Nature">
        <title>Genome evolution in the allotetraploid frog Xenopus laevis.</title>
        <authorList>
            <person name="Session A.M."/>
            <person name="Uno Y."/>
            <person name="Kwon T."/>
            <person name="Chapman J.A."/>
            <person name="Toyoda A."/>
            <person name="Takahashi S."/>
            <person name="Fukui A."/>
            <person name="Hikosaka A."/>
            <person name="Suzuki A."/>
            <person name="Kondo M."/>
            <person name="van Heeringen S.J."/>
            <person name="Quigley I."/>
            <person name="Heinz S."/>
            <person name="Ogino H."/>
            <person name="Ochi H."/>
            <person name="Hellsten U."/>
            <person name="Lyons J.B."/>
            <person name="Simakov O."/>
            <person name="Putnam N."/>
            <person name="Stites J."/>
            <person name="Kuroki Y."/>
            <person name="Tanaka T."/>
            <person name="Michiue T."/>
            <person name="Watanabe M."/>
            <person name="Bogdanovic O."/>
            <person name="Lister R."/>
            <person name="Georgiou G."/>
            <person name="Paranjpe S.S."/>
            <person name="van Kruijsbergen I."/>
            <person name="Shu S."/>
            <person name="Carlson J."/>
            <person name="Kinoshita T."/>
            <person name="Ohta Y."/>
            <person name="Mawaribuchi S."/>
            <person name="Jenkins J."/>
            <person name="Grimwood J."/>
            <person name="Schmutz J."/>
            <person name="Mitros T."/>
            <person name="Mozaffari S.V."/>
            <person name="Suzuki Y."/>
            <person name="Haramoto Y."/>
            <person name="Yamamoto T.S."/>
            <person name="Takagi C."/>
            <person name="Heald R."/>
            <person name="Miller K."/>
            <person name="Haudenschild C."/>
            <person name="Kitzman J."/>
            <person name="Nakayama T."/>
            <person name="Izutsu Y."/>
            <person name="Robert J."/>
            <person name="Fortriede J."/>
            <person name="Burns K."/>
            <person name="Lotay V."/>
            <person name="Karimi K."/>
            <person name="Yasuoka Y."/>
            <person name="Dichmann D.S."/>
            <person name="Flajnik M.F."/>
            <person name="Houston D.W."/>
            <person name="Shendure J."/>
            <person name="DuPasquier L."/>
            <person name="Vize P.D."/>
            <person name="Zorn A.M."/>
            <person name="Ito M."/>
            <person name="Marcotte E.M."/>
            <person name="Wallingford J.B."/>
            <person name="Ito Y."/>
            <person name="Asashima M."/>
            <person name="Ueno N."/>
            <person name="Matsuda Y."/>
            <person name="Veenstra G.J."/>
            <person name="Fujiyama A."/>
            <person name="Harland R.M."/>
            <person name="Taira M."/>
            <person name="Rokhsar D.S."/>
        </authorList>
    </citation>
    <scope>NUCLEOTIDE SEQUENCE [LARGE SCALE GENOMIC DNA]</scope>
    <source>
        <strain evidence="9">J</strain>
    </source>
</reference>
<dbReference type="Proteomes" id="UP000694892">
    <property type="component" value="Chromosome 5L"/>
</dbReference>
<dbReference type="InterPro" id="IPR022682">
    <property type="entry name" value="Calpain_domain_III"/>
</dbReference>
<proteinExistence type="inferred from homology"/>
<keyword evidence="2 6" id="KW-0645">Protease</keyword>
<dbReference type="PROSITE" id="PS00139">
    <property type="entry name" value="THIOL_PROTEASE_CYS"/>
    <property type="match status" value="1"/>
</dbReference>
<organism evidence="8 9">
    <name type="scientific">Xenopus laevis</name>
    <name type="common">African clawed frog</name>
    <dbReference type="NCBI Taxonomy" id="8355"/>
    <lineage>
        <taxon>Eukaryota</taxon>
        <taxon>Metazoa</taxon>
        <taxon>Chordata</taxon>
        <taxon>Craniata</taxon>
        <taxon>Vertebrata</taxon>
        <taxon>Euteleostomi</taxon>
        <taxon>Amphibia</taxon>
        <taxon>Batrachia</taxon>
        <taxon>Anura</taxon>
        <taxon>Pipoidea</taxon>
        <taxon>Pipidae</taxon>
        <taxon>Xenopodinae</taxon>
        <taxon>Xenopus</taxon>
        <taxon>Xenopus</taxon>
    </lineage>
</organism>
<evidence type="ECO:0000256" key="5">
    <source>
        <dbReference type="PIRSR" id="PIRSR622684-1"/>
    </source>
</evidence>
<dbReference type="PANTHER" id="PTHR10183">
    <property type="entry name" value="CALPAIN"/>
    <property type="match status" value="1"/>
</dbReference>
<name>A0A974HJ48_XENLA</name>
<dbReference type="Gene3D" id="2.60.120.380">
    <property type="match status" value="1"/>
</dbReference>
<comment type="similarity">
    <text evidence="1">Belongs to the peptidase C2 family.</text>
</comment>
<dbReference type="Pfam" id="PF01067">
    <property type="entry name" value="Calpain_III"/>
    <property type="match status" value="1"/>
</dbReference>
<evidence type="ECO:0000313" key="8">
    <source>
        <dbReference type="EMBL" id="OCT79456.1"/>
    </source>
</evidence>
<evidence type="ECO:0000259" key="7">
    <source>
        <dbReference type="PROSITE" id="PS50203"/>
    </source>
</evidence>
<sequence length="474" mass="53134">MALGTNQNPLNFLNQDYEQLKAQCLASNTLFEDETFPADQVSLGNDKLGPHTEEAKGIVWLRPLDHLFVNCLQEIHSSPEFITSGASRFDACQHGLGDCWLVSVMASLTLNKHHLSLVVPEDQSFQTNYAGIFHFKFWKCGEWIDVVVDDRLPTKHGELVFVRSTESNEFWTALLEKAYAKLNGCYDALHGGIPTKALEDFTGGICERYFLKKAPPGLFQIVQTALWANSLLTCCSKHKEGKGEAIGECHVVSGHAYSVTGAQEVSYHNGKVQLIRLRNPWGHTEWEGAWSDNAPEWENIDPKVRAVLNTRCVDGEAWMRFSDFLHEYDSVEICNLCSASVTSGGELQWTIFHFDGNYDSTTDTAWINPQFRIKVEEPDEDEEGAEDASLCTVVVGLTLKDKSLSEDLDLDFDIYSIQDQAQKSTGQALSYRSQHGVSKRFKVPIGEYVVVPRNLNQAEDFCVRVFSATRTGDV</sequence>
<keyword evidence="4 6" id="KW-0788">Thiol protease</keyword>
<feature type="active site" evidence="5 6">
    <location>
        <position position="279"/>
    </location>
</feature>
<dbReference type="EMBL" id="CM004474">
    <property type="protein sequence ID" value="OCT79456.1"/>
    <property type="molecule type" value="Genomic_DNA"/>
</dbReference>
<feature type="active site" evidence="5 6">
    <location>
        <position position="99"/>
    </location>
</feature>
<dbReference type="GO" id="GO:0004198">
    <property type="term" value="F:calcium-dependent cysteine-type endopeptidase activity"/>
    <property type="evidence" value="ECO:0007669"/>
    <property type="project" value="InterPro"/>
</dbReference>